<feature type="signal peptide" evidence="5">
    <location>
        <begin position="1"/>
        <end position="17"/>
    </location>
</feature>
<dbReference type="Pfam" id="PF00497">
    <property type="entry name" value="SBP_bac_3"/>
    <property type="match status" value="1"/>
</dbReference>
<evidence type="ECO:0000313" key="8">
    <source>
        <dbReference type="Proteomes" id="UP001500483"/>
    </source>
</evidence>
<dbReference type="InterPro" id="IPR001638">
    <property type="entry name" value="Solute-binding_3/MltF_N"/>
</dbReference>
<dbReference type="SUPFAM" id="SSF53850">
    <property type="entry name" value="Periplasmic binding protein-like II"/>
    <property type="match status" value="1"/>
</dbReference>
<evidence type="ECO:0000313" key="7">
    <source>
        <dbReference type="EMBL" id="GAA3361455.1"/>
    </source>
</evidence>
<feature type="compositionally biased region" description="Pro residues" evidence="4">
    <location>
        <begin position="27"/>
        <end position="54"/>
    </location>
</feature>
<dbReference type="PANTHER" id="PTHR30085">
    <property type="entry name" value="AMINO ACID ABC TRANSPORTER PERMEASE"/>
    <property type="match status" value="1"/>
</dbReference>
<evidence type="ECO:0000256" key="3">
    <source>
        <dbReference type="ARBA" id="ARBA00022729"/>
    </source>
</evidence>
<keyword evidence="8" id="KW-1185">Reference proteome</keyword>
<comment type="similarity">
    <text evidence="1">Belongs to the bacterial solute-binding protein 3 family.</text>
</comment>
<feature type="domain" description="Solute-binding protein family 3/N-terminal" evidence="6">
    <location>
        <begin position="72"/>
        <end position="194"/>
    </location>
</feature>
<reference evidence="8" key="1">
    <citation type="journal article" date="2019" name="Int. J. Syst. Evol. Microbiol.">
        <title>The Global Catalogue of Microorganisms (GCM) 10K type strain sequencing project: providing services to taxonomists for standard genome sequencing and annotation.</title>
        <authorList>
            <consortium name="The Broad Institute Genomics Platform"/>
            <consortium name="The Broad Institute Genome Sequencing Center for Infectious Disease"/>
            <person name="Wu L."/>
            <person name="Ma J."/>
        </authorList>
    </citation>
    <scope>NUCLEOTIDE SEQUENCE [LARGE SCALE GENOMIC DNA]</scope>
    <source>
        <strain evidence="8">JCM 9687</strain>
    </source>
</reference>
<name>A0ABP6RVA3_9PSEU</name>
<feature type="chain" id="PRO_5045942262" description="Solute-binding protein family 3/N-terminal domain-containing protein" evidence="5">
    <location>
        <begin position="18"/>
        <end position="209"/>
    </location>
</feature>
<comment type="caution">
    <text evidence="7">The sequence shown here is derived from an EMBL/GenBank/DDBJ whole genome shotgun (WGS) entry which is preliminary data.</text>
</comment>
<dbReference type="PROSITE" id="PS51257">
    <property type="entry name" value="PROKAR_LIPOPROTEIN"/>
    <property type="match status" value="1"/>
</dbReference>
<evidence type="ECO:0000256" key="2">
    <source>
        <dbReference type="ARBA" id="ARBA00022448"/>
    </source>
</evidence>
<evidence type="ECO:0000259" key="6">
    <source>
        <dbReference type="Pfam" id="PF00497"/>
    </source>
</evidence>
<evidence type="ECO:0000256" key="4">
    <source>
        <dbReference type="SAM" id="MobiDB-lite"/>
    </source>
</evidence>
<dbReference type="Proteomes" id="UP001500483">
    <property type="component" value="Unassembled WGS sequence"/>
</dbReference>
<protein>
    <recommendedName>
        <fullName evidence="6">Solute-binding protein family 3/N-terminal domain-containing protein</fullName>
    </recommendedName>
</protein>
<dbReference type="PANTHER" id="PTHR30085:SF6">
    <property type="entry name" value="ABC TRANSPORTER GLUTAMINE-BINDING PROTEIN GLNH"/>
    <property type="match status" value="1"/>
</dbReference>
<dbReference type="EMBL" id="BAAAYK010000038">
    <property type="protein sequence ID" value="GAA3361455.1"/>
    <property type="molecule type" value="Genomic_DNA"/>
</dbReference>
<keyword evidence="3 5" id="KW-0732">Signal</keyword>
<organism evidence="7 8">
    <name type="scientific">Saccharopolyspora gregorii</name>
    <dbReference type="NCBI Taxonomy" id="33914"/>
    <lineage>
        <taxon>Bacteria</taxon>
        <taxon>Bacillati</taxon>
        <taxon>Actinomycetota</taxon>
        <taxon>Actinomycetes</taxon>
        <taxon>Pseudonocardiales</taxon>
        <taxon>Pseudonocardiaceae</taxon>
        <taxon>Saccharopolyspora</taxon>
    </lineage>
</organism>
<accession>A0ABP6RVA3</accession>
<sequence>MRTGVVAVVLAGGMALAGCSAGTGEPEQPPPSAPAPVAPPAASPRPGAAPPPPVELGGSATLEEVRQRGSLLVGLRAEEPRFATRDGSRYRGFDVEVAELVAQGLGLDPRTQISYRMLPPTLRDGSLARGEVDLLVGGAEPGESGVDAVGPYAVTADGTEHYLGIKSGDEALHDRITAALDAAVRDGTWQRAYDETLAAEGVQARPAPR</sequence>
<proteinExistence type="inferred from homology"/>
<dbReference type="Gene3D" id="3.40.190.10">
    <property type="entry name" value="Periplasmic binding protein-like II"/>
    <property type="match status" value="1"/>
</dbReference>
<dbReference type="InterPro" id="IPR051455">
    <property type="entry name" value="Bact_solute-bind_prot3"/>
</dbReference>
<feature type="region of interest" description="Disordered" evidence="4">
    <location>
        <begin position="18"/>
        <end position="58"/>
    </location>
</feature>
<evidence type="ECO:0000256" key="1">
    <source>
        <dbReference type="ARBA" id="ARBA00010333"/>
    </source>
</evidence>
<dbReference type="RefSeq" id="WP_258342106.1">
    <property type="nucleotide sequence ID" value="NZ_BAAAYK010000038.1"/>
</dbReference>
<gene>
    <name evidence="7" type="ORF">GCM10020366_45450</name>
</gene>
<keyword evidence="2" id="KW-0813">Transport</keyword>
<evidence type="ECO:0000256" key="5">
    <source>
        <dbReference type="SAM" id="SignalP"/>
    </source>
</evidence>